<protein>
    <recommendedName>
        <fullName evidence="1">BTB domain-containing protein</fullName>
    </recommendedName>
</protein>
<reference evidence="2" key="1">
    <citation type="submission" date="2019-10" db="EMBL/GenBank/DDBJ databases">
        <authorList>
            <consortium name="DOE Joint Genome Institute"/>
            <person name="Kuo A."/>
            <person name="Miyauchi S."/>
            <person name="Kiss E."/>
            <person name="Drula E."/>
            <person name="Kohler A."/>
            <person name="Sanchez-Garcia M."/>
            <person name="Andreopoulos B."/>
            <person name="Barry K.W."/>
            <person name="Bonito G."/>
            <person name="Buee M."/>
            <person name="Carver A."/>
            <person name="Chen C."/>
            <person name="Cichocki N."/>
            <person name="Clum A."/>
            <person name="Culley D."/>
            <person name="Crous P.W."/>
            <person name="Fauchery L."/>
            <person name="Girlanda M."/>
            <person name="Hayes R."/>
            <person name="Keri Z."/>
            <person name="LaButti K."/>
            <person name="Lipzen A."/>
            <person name="Lombard V."/>
            <person name="Magnuson J."/>
            <person name="Maillard F."/>
            <person name="Morin E."/>
            <person name="Murat C."/>
            <person name="Nolan M."/>
            <person name="Ohm R."/>
            <person name="Pangilinan J."/>
            <person name="Pereira M."/>
            <person name="Perotto S."/>
            <person name="Peter M."/>
            <person name="Riley R."/>
            <person name="Sitrit Y."/>
            <person name="Stielow B."/>
            <person name="Szollosi G."/>
            <person name="Zifcakova L."/>
            <person name="Stursova M."/>
            <person name="Spatafora J.W."/>
            <person name="Tedersoo L."/>
            <person name="Vaario L.-M."/>
            <person name="Yamada A."/>
            <person name="Yan M."/>
            <person name="Wang P."/>
            <person name="Xu J."/>
            <person name="Bruns T."/>
            <person name="Baldrian P."/>
            <person name="Vilgalys R."/>
            <person name="Henrissat B."/>
            <person name="Grigoriev I.V."/>
            <person name="Hibbett D."/>
            <person name="Nagy L.G."/>
            <person name="Martin F.M."/>
        </authorList>
    </citation>
    <scope>NUCLEOTIDE SEQUENCE</scope>
    <source>
        <strain evidence="2">Prilba</strain>
    </source>
</reference>
<dbReference type="OrthoDB" id="3357985at2759"/>
<feature type="domain" description="BTB" evidence="1">
    <location>
        <begin position="326"/>
        <end position="400"/>
    </location>
</feature>
<dbReference type="AlphaFoldDB" id="A0A9P5K0G2"/>
<keyword evidence="3" id="KW-1185">Reference proteome</keyword>
<dbReference type="InterPro" id="IPR011333">
    <property type="entry name" value="SKP1/BTB/POZ_sf"/>
</dbReference>
<accession>A0A9P5K0G2</accession>
<evidence type="ECO:0000313" key="2">
    <source>
        <dbReference type="EMBL" id="KAF8472335.1"/>
    </source>
</evidence>
<name>A0A9P5K0G2_9AGAM</name>
<reference evidence="2" key="2">
    <citation type="journal article" date="2020" name="Nat. Commun.">
        <title>Large-scale genome sequencing of mycorrhizal fungi provides insights into the early evolution of symbiotic traits.</title>
        <authorList>
            <person name="Miyauchi S."/>
            <person name="Kiss E."/>
            <person name="Kuo A."/>
            <person name="Drula E."/>
            <person name="Kohler A."/>
            <person name="Sanchez-Garcia M."/>
            <person name="Morin E."/>
            <person name="Andreopoulos B."/>
            <person name="Barry K.W."/>
            <person name="Bonito G."/>
            <person name="Buee M."/>
            <person name="Carver A."/>
            <person name="Chen C."/>
            <person name="Cichocki N."/>
            <person name="Clum A."/>
            <person name="Culley D."/>
            <person name="Crous P.W."/>
            <person name="Fauchery L."/>
            <person name="Girlanda M."/>
            <person name="Hayes R.D."/>
            <person name="Keri Z."/>
            <person name="LaButti K."/>
            <person name="Lipzen A."/>
            <person name="Lombard V."/>
            <person name="Magnuson J."/>
            <person name="Maillard F."/>
            <person name="Murat C."/>
            <person name="Nolan M."/>
            <person name="Ohm R.A."/>
            <person name="Pangilinan J."/>
            <person name="Pereira M.F."/>
            <person name="Perotto S."/>
            <person name="Peter M."/>
            <person name="Pfister S."/>
            <person name="Riley R."/>
            <person name="Sitrit Y."/>
            <person name="Stielow J.B."/>
            <person name="Szollosi G."/>
            <person name="Zifcakova L."/>
            <person name="Stursova M."/>
            <person name="Spatafora J.W."/>
            <person name="Tedersoo L."/>
            <person name="Vaario L.M."/>
            <person name="Yamada A."/>
            <person name="Yan M."/>
            <person name="Wang P."/>
            <person name="Xu J."/>
            <person name="Bruns T."/>
            <person name="Baldrian P."/>
            <person name="Vilgalys R."/>
            <person name="Dunand C."/>
            <person name="Henrissat B."/>
            <person name="Grigoriev I.V."/>
            <person name="Hibbett D."/>
            <person name="Nagy L.G."/>
            <person name="Martin F.M."/>
        </authorList>
    </citation>
    <scope>NUCLEOTIDE SEQUENCE</scope>
    <source>
        <strain evidence="2">Prilba</strain>
    </source>
</reference>
<evidence type="ECO:0000259" key="1">
    <source>
        <dbReference type="PROSITE" id="PS50097"/>
    </source>
</evidence>
<gene>
    <name evidence="2" type="ORF">DFH94DRAFT_186060</name>
</gene>
<dbReference type="Pfam" id="PF00651">
    <property type="entry name" value="BTB"/>
    <property type="match status" value="2"/>
</dbReference>
<proteinExistence type="predicted"/>
<dbReference type="SUPFAM" id="SSF54695">
    <property type="entry name" value="POZ domain"/>
    <property type="match status" value="2"/>
</dbReference>
<dbReference type="EMBL" id="WHVB01000020">
    <property type="protein sequence ID" value="KAF8472335.1"/>
    <property type="molecule type" value="Genomic_DNA"/>
</dbReference>
<dbReference type="InterPro" id="IPR000210">
    <property type="entry name" value="BTB/POZ_dom"/>
</dbReference>
<comment type="caution">
    <text evidence="2">The sequence shown here is derived from an EMBL/GenBank/DDBJ whole genome shotgun (WGS) entry which is preliminary data.</text>
</comment>
<dbReference type="Gene3D" id="3.30.710.10">
    <property type="entry name" value="Potassium Channel Kv1.1, Chain A"/>
    <property type="match status" value="2"/>
</dbReference>
<dbReference type="SMART" id="SM00225">
    <property type="entry name" value="BTB"/>
    <property type="match status" value="2"/>
</dbReference>
<organism evidence="2 3">
    <name type="scientific">Russula ochroleuca</name>
    <dbReference type="NCBI Taxonomy" id="152965"/>
    <lineage>
        <taxon>Eukaryota</taxon>
        <taxon>Fungi</taxon>
        <taxon>Dikarya</taxon>
        <taxon>Basidiomycota</taxon>
        <taxon>Agaricomycotina</taxon>
        <taxon>Agaricomycetes</taxon>
        <taxon>Russulales</taxon>
        <taxon>Russulaceae</taxon>
        <taxon>Russula</taxon>
    </lineage>
</organism>
<feature type="domain" description="BTB" evidence="1">
    <location>
        <begin position="28"/>
        <end position="101"/>
    </location>
</feature>
<dbReference type="Proteomes" id="UP000759537">
    <property type="component" value="Unassembled WGS sequence"/>
</dbReference>
<dbReference type="CDD" id="cd18186">
    <property type="entry name" value="BTB_POZ_ZBTB_KLHL-like"/>
    <property type="match status" value="1"/>
</dbReference>
<sequence length="591" mass="66646">MSSTIPYETASTTADQPLANLLFDYPDADIILRSHGRHFRVPKTFIVNNSPILGELIRRTLGSPNDANAEASLPVVQLPDSSEILRCLLTFIFPVTPLVPSTPEEIMELLSVAQTYQMDSVLTHIRDRIARRNSLPTSLEPALHIYALAQKYGLRPEALRTARTVLNYPMTIEDFDNKLDIMPGAALYELWKYHERVRTILASDLKEFRMFCAGGTVTGLRCTKLSSSQIPYWLDQYIESIGKSPNLFDYAELNIAMARHTKDMASQPRCECASIPSHTIRDFWDALGSIVDDSFERAKSALSLVREREDFRAQIDSSQYKSFDIPDGNFIIRSSDNVNFHVHKSVLAMASPFFKDLLSLPQPPDSEFVNGLPVVQLSESAELLNSLISILYPIRTVIPNSYEKLLYLLAACQKYEMVSVQTFIRSEVMRGGEFPAPQGAEAFTAYAIASSKGLIPEMENAARQTLNYPMTFEFLGEGLRLFEGWALCDLVNFRRRCRDNLVTCLDSYLKLKPPGPSRIWLSCPEATSMAYRNRVLPTWLNELLSRNQNSLKLQKFTSPLDIHSRTRGEYFVALRSHGNCNSCLGVHITNG</sequence>
<evidence type="ECO:0000313" key="3">
    <source>
        <dbReference type="Proteomes" id="UP000759537"/>
    </source>
</evidence>
<dbReference type="PROSITE" id="PS50097">
    <property type="entry name" value="BTB"/>
    <property type="match status" value="2"/>
</dbReference>